<dbReference type="PRINTS" id="PR01415">
    <property type="entry name" value="ANKYRIN"/>
</dbReference>
<feature type="repeat" description="ANK" evidence="3">
    <location>
        <begin position="18"/>
        <end position="52"/>
    </location>
</feature>
<evidence type="ECO:0000256" key="4">
    <source>
        <dbReference type="SAM" id="MobiDB-lite"/>
    </source>
</evidence>
<accession>A0A6A6WZ34</accession>
<dbReference type="EMBL" id="MU002157">
    <property type="protein sequence ID" value="KAF2789171.1"/>
    <property type="molecule type" value="Genomic_DNA"/>
</dbReference>
<organism evidence="5 6">
    <name type="scientific">Melanomma pulvis-pyrius CBS 109.77</name>
    <dbReference type="NCBI Taxonomy" id="1314802"/>
    <lineage>
        <taxon>Eukaryota</taxon>
        <taxon>Fungi</taxon>
        <taxon>Dikarya</taxon>
        <taxon>Ascomycota</taxon>
        <taxon>Pezizomycotina</taxon>
        <taxon>Dothideomycetes</taxon>
        <taxon>Pleosporomycetidae</taxon>
        <taxon>Pleosporales</taxon>
        <taxon>Melanommataceae</taxon>
        <taxon>Melanomma</taxon>
    </lineage>
</organism>
<feature type="region of interest" description="Disordered" evidence="4">
    <location>
        <begin position="1"/>
        <end position="24"/>
    </location>
</feature>
<evidence type="ECO:0000256" key="3">
    <source>
        <dbReference type="PROSITE-ProRule" id="PRU00023"/>
    </source>
</evidence>
<dbReference type="PANTHER" id="PTHR24171:SF9">
    <property type="entry name" value="ANKYRIN REPEAT DOMAIN-CONTAINING PROTEIN 39"/>
    <property type="match status" value="1"/>
</dbReference>
<keyword evidence="6" id="KW-1185">Reference proteome</keyword>
<name>A0A6A6WZ34_9PLEO</name>
<sequence>MLVDSGAAVNHLHQTEVPPSTPLHRAVKHPYGSKEFVHFLIENGSNVNALDSEGCTPLFWALRGRYSMRSRFPNNNEIIHELVTSGSTVTAIDEDGDTPLHDVPNVKIAKMFLQHGADALAKNKDGNTPIHTASAHGDMDVVKFLLEHGAYLDEADAIGQTPLMLDAGSDLDLLRRLLDRGASVNARTDAGWTSLYHAIQWL</sequence>
<dbReference type="Proteomes" id="UP000799757">
    <property type="component" value="Unassembled WGS sequence"/>
</dbReference>
<reference evidence="5" key="1">
    <citation type="journal article" date="2020" name="Stud. Mycol.">
        <title>101 Dothideomycetes genomes: a test case for predicting lifestyles and emergence of pathogens.</title>
        <authorList>
            <person name="Haridas S."/>
            <person name="Albert R."/>
            <person name="Binder M."/>
            <person name="Bloem J."/>
            <person name="Labutti K."/>
            <person name="Salamov A."/>
            <person name="Andreopoulos B."/>
            <person name="Baker S."/>
            <person name="Barry K."/>
            <person name="Bills G."/>
            <person name="Bluhm B."/>
            <person name="Cannon C."/>
            <person name="Castanera R."/>
            <person name="Culley D."/>
            <person name="Daum C."/>
            <person name="Ezra D."/>
            <person name="Gonzalez J."/>
            <person name="Henrissat B."/>
            <person name="Kuo A."/>
            <person name="Liang C."/>
            <person name="Lipzen A."/>
            <person name="Lutzoni F."/>
            <person name="Magnuson J."/>
            <person name="Mondo S."/>
            <person name="Nolan M."/>
            <person name="Ohm R."/>
            <person name="Pangilinan J."/>
            <person name="Park H.-J."/>
            <person name="Ramirez L."/>
            <person name="Alfaro M."/>
            <person name="Sun H."/>
            <person name="Tritt A."/>
            <person name="Yoshinaga Y."/>
            <person name="Zwiers L.-H."/>
            <person name="Turgeon B."/>
            <person name="Goodwin S."/>
            <person name="Spatafora J."/>
            <person name="Crous P."/>
            <person name="Grigoriev I."/>
        </authorList>
    </citation>
    <scope>NUCLEOTIDE SEQUENCE</scope>
    <source>
        <strain evidence="5">CBS 109.77</strain>
    </source>
</reference>
<dbReference type="SMART" id="SM00248">
    <property type="entry name" value="ANK"/>
    <property type="match status" value="5"/>
</dbReference>
<dbReference type="SUPFAM" id="SSF48403">
    <property type="entry name" value="Ankyrin repeat"/>
    <property type="match status" value="1"/>
</dbReference>
<dbReference type="PROSITE" id="PS50297">
    <property type="entry name" value="ANK_REP_REGION"/>
    <property type="match status" value="2"/>
</dbReference>
<protein>
    <submittedName>
        <fullName evidence="5">Ankyrin</fullName>
    </submittedName>
</protein>
<proteinExistence type="predicted"/>
<keyword evidence="1" id="KW-0677">Repeat</keyword>
<dbReference type="Gene3D" id="1.25.40.20">
    <property type="entry name" value="Ankyrin repeat-containing domain"/>
    <property type="match status" value="2"/>
</dbReference>
<dbReference type="Pfam" id="PF13637">
    <property type="entry name" value="Ank_4"/>
    <property type="match status" value="2"/>
</dbReference>
<dbReference type="PROSITE" id="PS50088">
    <property type="entry name" value="ANK_REPEAT"/>
    <property type="match status" value="2"/>
</dbReference>
<dbReference type="PANTHER" id="PTHR24171">
    <property type="entry name" value="ANKYRIN REPEAT DOMAIN-CONTAINING PROTEIN 39-RELATED"/>
    <property type="match status" value="1"/>
</dbReference>
<dbReference type="Pfam" id="PF12796">
    <property type="entry name" value="Ank_2"/>
    <property type="match status" value="1"/>
</dbReference>
<dbReference type="AlphaFoldDB" id="A0A6A6WZ34"/>
<keyword evidence="2 3" id="KW-0040">ANK repeat</keyword>
<evidence type="ECO:0000313" key="5">
    <source>
        <dbReference type="EMBL" id="KAF2789171.1"/>
    </source>
</evidence>
<dbReference type="InterPro" id="IPR036770">
    <property type="entry name" value="Ankyrin_rpt-contain_sf"/>
</dbReference>
<gene>
    <name evidence="5" type="ORF">K505DRAFT_253894</name>
</gene>
<evidence type="ECO:0000256" key="1">
    <source>
        <dbReference type="ARBA" id="ARBA00022737"/>
    </source>
</evidence>
<dbReference type="OrthoDB" id="5431422at2759"/>
<evidence type="ECO:0000256" key="2">
    <source>
        <dbReference type="ARBA" id="ARBA00023043"/>
    </source>
</evidence>
<feature type="repeat" description="ANK" evidence="3">
    <location>
        <begin position="125"/>
        <end position="157"/>
    </location>
</feature>
<evidence type="ECO:0000313" key="6">
    <source>
        <dbReference type="Proteomes" id="UP000799757"/>
    </source>
</evidence>
<dbReference type="InterPro" id="IPR002110">
    <property type="entry name" value="Ankyrin_rpt"/>
</dbReference>